<keyword evidence="4" id="KW-0833">Ubl conjugation pathway</keyword>
<evidence type="ECO:0000256" key="5">
    <source>
        <dbReference type="ARBA" id="ARBA00023306"/>
    </source>
</evidence>
<dbReference type="InterPro" id="IPR044554">
    <property type="entry name" value="ANAPC2"/>
</dbReference>
<dbReference type="InterPro" id="IPR036388">
    <property type="entry name" value="WH-like_DNA-bd_sf"/>
</dbReference>
<dbReference type="PhylomeDB" id="A0A0D2WNK1"/>
<dbReference type="SUPFAM" id="SSF46785">
    <property type="entry name" value="Winged helix' DNA-binding domain"/>
    <property type="match status" value="1"/>
</dbReference>
<evidence type="ECO:0000256" key="4">
    <source>
        <dbReference type="ARBA" id="ARBA00022786"/>
    </source>
</evidence>
<keyword evidence="10" id="KW-1185">Reference proteome</keyword>
<evidence type="ECO:0000313" key="10">
    <source>
        <dbReference type="Proteomes" id="UP000008743"/>
    </source>
</evidence>
<dbReference type="GO" id="GO:0031625">
    <property type="term" value="F:ubiquitin protein ligase binding"/>
    <property type="evidence" value="ECO:0007669"/>
    <property type="project" value="InterPro"/>
</dbReference>
<dbReference type="EMBL" id="KE346363">
    <property type="protein sequence ID" value="KJE91988.1"/>
    <property type="molecule type" value="Genomic_DNA"/>
</dbReference>
<evidence type="ECO:0000256" key="6">
    <source>
        <dbReference type="PROSITE-ProRule" id="PRU00330"/>
    </source>
</evidence>
<feature type="region of interest" description="Disordered" evidence="7">
    <location>
        <begin position="436"/>
        <end position="462"/>
    </location>
</feature>
<name>A0A0D2WNK1_CAPO3</name>
<keyword evidence="2" id="KW-0132">Cell division</keyword>
<protein>
    <recommendedName>
        <fullName evidence="1">Anaphase-promoting complex subunit 2</fullName>
    </recommendedName>
</protein>
<dbReference type="InterPro" id="IPR014786">
    <property type="entry name" value="ANAPC2_C"/>
</dbReference>
<feature type="compositionally biased region" description="Low complexity" evidence="7">
    <location>
        <begin position="436"/>
        <end position="445"/>
    </location>
</feature>
<dbReference type="GO" id="GO:0007091">
    <property type="term" value="P:metaphase/anaphase transition of mitotic cell cycle"/>
    <property type="evidence" value="ECO:0007669"/>
    <property type="project" value="TreeGrafter"/>
</dbReference>
<dbReference type="SMART" id="SM00182">
    <property type="entry name" value="CULLIN"/>
    <property type="match status" value="1"/>
</dbReference>
<evidence type="ECO:0000259" key="8">
    <source>
        <dbReference type="PROSITE" id="PS50069"/>
    </source>
</evidence>
<dbReference type="Gene3D" id="1.20.1310.10">
    <property type="entry name" value="Cullin Repeats"/>
    <property type="match status" value="1"/>
</dbReference>
<dbReference type="InterPro" id="IPR036317">
    <property type="entry name" value="Cullin_homology_sf"/>
</dbReference>
<comment type="similarity">
    <text evidence="6">Belongs to the cullin family.</text>
</comment>
<dbReference type="InParanoid" id="A0A0D2WNK1"/>
<dbReference type="SMART" id="SM01013">
    <property type="entry name" value="APC2"/>
    <property type="match status" value="1"/>
</dbReference>
<dbReference type="Gene3D" id="1.10.10.10">
    <property type="entry name" value="Winged helix-like DNA-binding domain superfamily/Winged helix DNA-binding domain"/>
    <property type="match status" value="1"/>
</dbReference>
<keyword evidence="3" id="KW-0498">Mitosis</keyword>
<feature type="domain" description="Cullin family profile" evidence="8">
    <location>
        <begin position="471"/>
        <end position="674"/>
    </location>
</feature>
<dbReference type="Pfam" id="PF26557">
    <property type="entry name" value="Cullin_AB"/>
    <property type="match status" value="1"/>
</dbReference>
<dbReference type="Pfam" id="PF25773">
    <property type="entry name" value="TPR_ANAPC2"/>
    <property type="match status" value="1"/>
</dbReference>
<keyword evidence="5" id="KW-0131">Cell cycle</keyword>
<dbReference type="Pfam" id="PF08672">
    <property type="entry name" value="ANAPC2"/>
    <property type="match status" value="1"/>
</dbReference>
<evidence type="ECO:0000313" key="9">
    <source>
        <dbReference type="EMBL" id="KJE91988.1"/>
    </source>
</evidence>
<accession>A0A0D2WNK1</accession>
<evidence type="ECO:0000256" key="3">
    <source>
        <dbReference type="ARBA" id="ARBA00022776"/>
    </source>
</evidence>
<dbReference type="GO" id="GO:0051301">
    <property type="term" value="P:cell division"/>
    <property type="evidence" value="ECO:0007669"/>
    <property type="project" value="UniProtKB-KW"/>
</dbReference>
<dbReference type="GO" id="GO:0070979">
    <property type="term" value="P:protein K11-linked ubiquitination"/>
    <property type="evidence" value="ECO:0007669"/>
    <property type="project" value="TreeGrafter"/>
</dbReference>
<evidence type="ECO:0000256" key="7">
    <source>
        <dbReference type="SAM" id="MobiDB-lite"/>
    </source>
</evidence>
<dbReference type="OrthoDB" id="5581181at2759"/>
<dbReference type="InterPro" id="IPR059120">
    <property type="entry name" value="Cullin-like_AB"/>
</dbReference>
<dbReference type="Gene3D" id="3.30.230.130">
    <property type="entry name" value="Cullin, Chain C, Domain 2"/>
    <property type="match status" value="1"/>
</dbReference>
<dbReference type="GO" id="GO:0006511">
    <property type="term" value="P:ubiquitin-dependent protein catabolic process"/>
    <property type="evidence" value="ECO:0007669"/>
    <property type="project" value="InterPro"/>
</dbReference>
<organism evidence="9 10">
    <name type="scientific">Capsaspora owczarzaki (strain ATCC 30864)</name>
    <dbReference type="NCBI Taxonomy" id="595528"/>
    <lineage>
        <taxon>Eukaryota</taxon>
        <taxon>Filasterea</taxon>
        <taxon>Capsaspora</taxon>
    </lineage>
</organism>
<proteinExistence type="inferred from homology"/>
<evidence type="ECO:0000256" key="2">
    <source>
        <dbReference type="ARBA" id="ARBA00022618"/>
    </source>
</evidence>
<dbReference type="RefSeq" id="XP_004363869.2">
    <property type="nucleotide sequence ID" value="XM_004363812.2"/>
</dbReference>
<dbReference type="AlphaFoldDB" id="A0A0D2WNK1"/>
<dbReference type="InterPro" id="IPR057975">
    <property type="entry name" value="TPR_ANAPC2"/>
</dbReference>
<dbReference type="SUPFAM" id="SSF75632">
    <property type="entry name" value="Cullin homology domain"/>
    <property type="match status" value="1"/>
</dbReference>
<dbReference type="eggNOG" id="KOG2165">
    <property type="taxonomic scope" value="Eukaryota"/>
</dbReference>
<dbReference type="GO" id="GO:0005680">
    <property type="term" value="C:anaphase-promoting complex"/>
    <property type="evidence" value="ECO:0007669"/>
    <property type="project" value="TreeGrafter"/>
</dbReference>
<dbReference type="Proteomes" id="UP000008743">
    <property type="component" value="Unassembled WGS sequence"/>
</dbReference>
<dbReference type="PANTHER" id="PTHR45957">
    <property type="entry name" value="ANAPHASE-PROMOTING COMPLEX SUBUNIT 2"/>
    <property type="match status" value="1"/>
</dbReference>
<dbReference type="PANTHER" id="PTHR45957:SF1">
    <property type="entry name" value="ANAPHASE-PROMOTING COMPLEX SUBUNIT 2"/>
    <property type="match status" value="1"/>
</dbReference>
<dbReference type="PROSITE" id="PS50069">
    <property type="entry name" value="CULLIN_2"/>
    <property type="match status" value="1"/>
</dbReference>
<sequence length="796" mass="87740">MSALAASIAAQAASRLPAVLEHCRSIVASASSSPSSPSTLVLEQQRLGAAIQAYFGCADAADDRQRRASAEAVLAGTLADLILSECRESLRAQAAPAFWAVLANTPQPDQSNSGAIATWLAKNMQAAFAVLEASIAAHETLFEAVLDFAQSIPSLSAAIRAFNVNTEAGAIVFARPLPEFAAMVEQFVTLSYWAHAVVHDDVPNDWHKRICDDVPEEAIEALQQAVGAATAAVFSVCQRRKLQHRVLMPFVLSQLDILVKAQTEAMANLFADSCHEAAGQWIDTYPAPWLRHVLGESDECDQLISYLKTQWLSQSLAALRTTELFDIIVDYPESANALSDLRALLIHPQQRAALVQTLRASFERRLLHPGANTPDILTQYISAIRALRQLDESGVILEQVCAPVREYLFGREDTIRCIVSSLVDDAESDLRDELANTNASANADSDVSDTEDATDSWNPVPLNADLTQPSSLRKTSDIISLLISIYGSKERFVDEYRALLSDRLISTLSYDIDKELRNLELLKLRFGEANMLFSEVMLRDITESKRNNTSVQERMPESVKLDFPLNVIILSRLYWPNFKTEPTPLPKPVEDFMKAYEAAFEILKPTRALHWKHSVGIVTISLDFEDGELEFSVAPAMASLIMLFERDDPWTLGELVEATESSTAVVRKRLAFWIAQRVVIESPADTFSVISKIADQGVPLQGIDADSDEEDALHNIDGEAGEEAEGDEELDVTQCFMFVSMMLTNLGSLPADRMLTMMGMYAPTMPIDDRSFRRFLSNMVADGKLATSGGEYQLVK</sequence>
<dbReference type="STRING" id="595528.A0A0D2WNK1"/>
<reference evidence="9" key="1">
    <citation type="submission" date="2011-02" db="EMBL/GenBank/DDBJ databases">
        <title>The Genome Sequence of Capsaspora owczarzaki ATCC 30864.</title>
        <authorList>
            <consortium name="The Broad Institute Genome Sequencing Platform"/>
            <person name="Russ C."/>
            <person name="Cuomo C."/>
            <person name="Burger G."/>
            <person name="Gray M.W."/>
            <person name="Holland P.W.H."/>
            <person name="King N."/>
            <person name="Lang F.B.F."/>
            <person name="Roger A.J."/>
            <person name="Ruiz-Trillo I."/>
            <person name="Young S.K."/>
            <person name="Zeng Q."/>
            <person name="Gargeya S."/>
            <person name="Alvarado L."/>
            <person name="Berlin A."/>
            <person name="Chapman S.B."/>
            <person name="Chen Z."/>
            <person name="Freedman E."/>
            <person name="Gellesch M."/>
            <person name="Goldberg J."/>
            <person name="Griggs A."/>
            <person name="Gujja S."/>
            <person name="Heilman E."/>
            <person name="Heiman D."/>
            <person name="Howarth C."/>
            <person name="Mehta T."/>
            <person name="Neiman D."/>
            <person name="Pearson M."/>
            <person name="Roberts A."/>
            <person name="Saif S."/>
            <person name="Shea T."/>
            <person name="Shenoy N."/>
            <person name="Sisk P."/>
            <person name="Stolte C."/>
            <person name="Sykes S."/>
            <person name="White J."/>
            <person name="Yandava C."/>
            <person name="Haas B."/>
            <person name="Nusbaum C."/>
            <person name="Birren B."/>
        </authorList>
    </citation>
    <scope>NUCLEOTIDE SEQUENCE</scope>
    <source>
        <strain evidence="9">ATCC 30864</strain>
    </source>
</reference>
<dbReference type="FunCoup" id="A0A0D2WNK1">
    <property type="interactions" value="383"/>
</dbReference>
<gene>
    <name evidence="9" type="ORF">CAOG_003030</name>
</gene>
<evidence type="ECO:0000256" key="1">
    <source>
        <dbReference type="ARBA" id="ARBA00016068"/>
    </source>
</evidence>
<dbReference type="InterPro" id="IPR016158">
    <property type="entry name" value="Cullin_homology"/>
</dbReference>
<dbReference type="InterPro" id="IPR036390">
    <property type="entry name" value="WH_DNA-bd_sf"/>
</dbReference>